<dbReference type="AlphaFoldDB" id="A0A835U8E9"/>
<proteinExistence type="inferred from homology"/>
<organism evidence="9 10">
    <name type="scientific">Vanilla planifolia</name>
    <name type="common">Vanilla</name>
    <dbReference type="NCBI Taxonomy" id="51239"/>
    <lineage>
        <taxon>Eukaryota</taxon>
        <taxon>Viridiplantae</taxon>
        <taxon>Streptophyta</taxon>
        <taxon>Embryophyta</taxon>
        <taxon>Tracheophyta</taxon>
        <taxon>Spermatophyta</taxon>
        <taxon>Magnoliopsida</taxon>
        <taxon>Liliopsida</taxon>
        <taxon>Asparagales</taxon>
        <taxon>Orchidaceae</taxon>
        <taxon>Vanilloideae</taxon>
        <taxon>Vanilleae</taxon>
        <taxon>Vanilla</taxon>
    </lineage>
</organism>
<keyword evidence="4" id="KW-0443">Lipid metabolism</keyword>
<evidence type="ECO:0000259" key="8">
    <source>
        <dbReference type="PROSITE" id="PS51635"/>
    </source>
</evidence>
<dbReference type="Proteomes" id="UP000639772">
    <property type="component" value="Unassembled WGS sequence"/>
</dbReference>
<evidence type="ECO:0000256" key="1">
    <source>
        <dbReference type="ARBA" id="ARBA00010240"/>
    </source>
</evidence>
<feature type="domain" description="PNPLA" evidence="8">
    <location>
        <begin position="64"/>
        <end position="248"/>
    </location>
</feature>
<dbReference type="OrthoDB" id="630895at2759"/>
<comment type="caution">
    <text evidence="6">Lacks conserved residue(s) required for the propagation of feature annotation.</text>
</comment>
<evidence type="ECO:0000313" key="10">
    <source>
        <dbReference type="Proteomes" id="UP000639772"/>
    </source>
</evidence>
<dbReference type="CDD" id="cd07199">
    <property type="entry name" value="Pat17_PNPLA8_PNPLA9_like"/>
    <property type="match status" value="1"/>
</dbReference>
<comment type="function">
    <text evidence="5">Possesses non-specific lipolytic acyl hydrolase (LAH) activity. Hydrolyzes phospholipids as well as galactolipids. May play a role in disease resistance.</text>
</comment>
<protein>
    <recommendedName>
        <fullName evidence="8">PNPLA domain-containing protein</fullName>
    </recommendedName>
</protein>
<accession>A0A835U8E9</accession>
<gene>
    <name evidence="9" type="ORF">HPP92_026070</name>
</gene>
<evidence type="ECO:0000256" key="4">
    <source>
        <dbReference type="ARBA" id="ARBA00023098"/>
    </source>
</evidence>
<sequence>MAAGAQKSFDVNKLSYEIFSILESEFLFSYDDRKPFVNGNPLGTPVKYGAGFRKPSDGGKIRILSIDAGAELVAAISLARLEVSLIEQCRNPAARIADFFDVAAGSGTGGVLVAMLFTRAPDGRPLFSAIDALRFIKENHRMFLSGVRKGIFRRSQGIFRRMFGESTLRDAIKPVLVPCYDLSSGTPFVFSRADAVEADVFDFLIGGVCAATCAEKKAVEVGSVAEGRAKIQAIGGGVAMRNPMAMAITHVMNNKTEFPFAAGVEDMLAISFGCNEAYGARSPKSASELVKIAGDGAADMVDQAVAMAFKQKNRENSYVRIQGQSQGSKKGSTAAAAKIEEEEEFLRQRSVDSVMFRGRKTSEKTNSERLQKFTAELIAEERWRKSSPLPTVLIKPAVTPRTSSATNSTTFTTLSASSLC</sequence>
<dbReference type="PANTHER" id="PTHR32241:SF12">
    <property type="entry name" value="OS03G0784100 PROTEIN"/>
    <property type="match status" value="1"/>
</dbReference>
<evidence type="ECO:0000256" key="2">
    <source>
        <dbReference type="ARBA" id="ARBA00022801"/>
    </source>
</evidence>
<keyword evidence="3" id="KW-0442">Lipid degradation</keyword>
<dbReference type="SUPFAM" id="SSF52151">
    <property type="entry name" value="FabD/lysophospholipase-like"/>
    <property type="match status" value="1"/>
</dbReference>
<comment type="caution">
    <text evidence="9">The sequence shown here is derived from an EMBL/GenBank/DDBJ whole genome shotgun (WGS) entry which is preliminary data.</text>
</comment>
<dbReference type="EMBL" id="JADCNM010000049">
    <property type="protein sequence ID" value="KAG0451750.1"/>
    <property type="molecule type" value="Genomic_DNA"/>
</dbReference>
<dbReference type="InterPro" id="IPR002641">
    <property type="entry name" value="PNPLA_dom"/>
</dbReference>
<reference evidence="9 10" key="1">
    <citation type="journal article" date="2020" name="Nat. Food">
        <title>A phased Vanilla planifolia genome enables genetic improvement of flavour and production.</title>
        <authorList>
            <person name="Hasing T."/>
            <person name="Tang H."/>
            <person name="Brym M."/>
            <person name="Khazi F."/>
            <person name="Huang T."/>
            <person name="Chambers A.H."/>
        </authorList>
    </citation>
    <scope>NUCLEOTIDE SEQUENCE [LARGE SCALE GENOMIC DNA]</scope>
    <source>
        <tissue evidence="9">Leaf</tissue>
    </source>
</reference>
<name>A0A835U8E9_VANPL</name>
<evidence type="ECO:0000256" key="3">
    <source>
        <dbReference type="ARBA" id="ARBA00022963"/>
    </source>
</evidence>
<feature type="compositionally biased region" description="Low complexity" evidence="7">
    <location>
        <begin position="402"/>
        <end position="420"/>
    </location>
</feature>
<evidence type="ECO:0000256" key="6">
    <source>
        <dbReference type="PROSITE-ProRule" id="PRU01161"/>
    </source>
</evidence>
<dbReference type="Gene3D" id="3.40.1090.10">
    <property type="entry name" value="Cytosolic phospholipase A2 catalytic domain"/>
    <property type="match status" value="1"/>
</dbReference>
<feature type="region of interest" description="Disordered" evidence="7">
    <location>
        <begin position="400"/>
        <end position="420"/>
    </location>
</feature>
<keyword evidence="2" id="KW-0378">Hydrolase</keyword>
<evidence type="ECO:0000313" key="9">
    <source>
        <dbReference type="EMBL" id="KAG0451750.1"/>
    </source>
</evidence>
<dbReference type="PANTHER" id="PTHR32241">
    <property type="entry name" value="PATATIN-LIKE PROTEIN 6"/>
    <property type="match status" value="1"/>
</dbReference>
<comment type="similarity">
    <text evidence="1">Belongs to the patatin family.</text>
</comment>
<evidence type="ECO:0000256" key="5">
    <source>
        <dbReference type="ARBA" id="ARBA00025642"/>
    </source>
</evidence>
<dbReference type="GO" id="GO:0016042">
    <property type="term" value="P:lipid catabolic process"/>
    <property type="evidence" value="ECO:0007669"/>
    <property type="project" value="UniProtKB-KW"/>
</dbReference>
<dbReference type="PROSITE" id="PS51635">
    <property type="entry name" value="PNPLA"/>
    <property type="match status" value="1"/>
</dbReference>
<dbReference type="GO" id="GO:0016787">
    <property type="term" value="F:hydrolase activity"/>
    <property type="evidence" value="ECO:0007669"/>
    <property type="project" value="UniProtKB-KW"/>
</dbReference>
<evidence type="ECO:0000256" key="7">
    <source>
        <dbReference type="SAM" id="MobiDB-lite"/>
    </source>
</evidence>
<dbReference type="InterPro" id="IPR016035">
    <property type="entry name" value="Acyl_Trfase/lysoPLipase"/>
</dbReference>